<dbReference type="RefSeq" id="WP_131819073.1">
    <property type="nucleotide sequence ID" value="NZ_FQWL01000003.1"/>
</dbReference>
<protein>
    <submittedName>
        <fullName evidence="2">Uncharacterized protein</fullName>
    </submittedName>
</protein>
<reference evidence="3" key="1">
    <citation type="submission" date="2016-11" db="EMBL/GenBank/DDBJ databases">
        <authorList>
            <person name="Varghese N."/>
            <person name="Submissions S."/>
        </authorList>
    </citation>
    <scope>NUCLEOTIDE SEQUENCE [LARGE SCALE GENOMIC DNA]</scope>
    <source>
        <strain evidence="3">DSM 22638</strain>
    </source>
</reference>
<proteinExistence type="predicted"/>
<evidence type="ECO:0000256" key="1">
    <source>
        <dbReference type="SAM" id="SignalP"/>
    </source>
</evidence>
<evidence type="ECO:0000313" key="2">
    <source>
        <dbReference type="EMBL" id="SHG74809.1"/>
    </source>
</evidence>
<gene>
    <name evidence="2" type="ORF">SAMN04488116_2372</name>
</gene>
<name>A0A1M5MD42_9FLAO</name>
<sequence length="301" mass="34164">MKSKVLTTVFIVLSGLVCMAQTPEQEAAQKMMDSMMGTLPANQKAFMQQVMNMGKETEEKRIKEKELAKKKQDEINKKKAGEANKEWLWRNYTSSNAQGKFENWTHGKADIKISFSNGWNKPADFLKIGEISANGQVSIQLPKLDFRKWRRIPIAQGSGEGDYMRPSSYELEYSNKNVTYFSSLHALGAYKGEEHLGTITIGNAIKPIRHIYSLAYDRQAGDGYMAYWVFMSQANTIAGNFNGENVTVVHDLKFKPGWNLIKVRIEGTREGQNGADYWKSRYFTATTALPSDAKYFFRSAK</sequence>
<dbReference type="EMBL" id="FQWL01000003">
    <property type="protein sequence ID" value="SHG74809.1"/>
    <property type="molecule type" value="Genomic_DNA"/>
</dbReference>
<evidence type="ECO:0000313" key="3">
    <source>
        <dbReference type="Proteomes" id="UP000184532"/>
    </source>
</evidence>
<dbReference type="AlphaFoldDB" id="A0A1M5MD42"/>
<feature type="signal peptide" evidence="1">
    <location>
        <begin position="1"/>
        <end position="20"/>
    </location>
</feature>
<accession>A0A1M5MD42</accession>
<dbReference type="Proteomes" id="UP000184532">
    <property type="component" value="Unassembled WGS sequence"/>
</dbReference>
<dbReference type="STRING" id="570519.SAMN04488116_2372"/>
<organism evidence="2 3">
    <name type="scientific">Flagellimonas flava</name>
    <dbReference type="NCBI Taxonomy" id="570519"/>
    <lineage>
        <taxon>Bacteria</taxon>
        <taxon>Pseudomonadati</taxon>
        <taxon>Bacteroidota</taxon>
        <taxon>Flavobacteriia</taxon>
        <taxon>Flavobacteriales</taxon>
        <taxon>Flavobacteriaceae</taxon>
        <taxon>Flagellimonas</taxon>
    </lineage>
</organism>
<keyword evidence="1" id="KW-0732">Signal</keyword>
<feature type="chain" id="PRO_5012341417" evidence="1">
    <location>
        <begin position="21"/>
        <end position="301"/>
    </location>
</feature>
<dbReference type="OrthoDB" id="1425186at2"/>
<keyword evidence="3" id="KW-1185">Reference proteome</keyword>